<gene>
    <name evidence="2" type="ORF">Tco_1090149</name>
</gene>
<dbReference type="EMBL" id="BQNB010020314">
    <property type="protein sequence ID" value="GJT94631.1"/>
    <property type="molecule type" value="Genomic_DNA"/>
</dbReference>
<reference evidence="2" key="1">
    <citation type="journal article" date="2022" name="Int. J. Mol. Sci.">
        <title>Draft Genome of Tanacetum Coccineum: Genomic Comparison of Closely Related Tanacetum-Family Plants.</title>
        <authorList>
            <person name="Yamashiro T."/>
            <person name="Shiraishi A."/>
            <person name="Nakayama K."/>
            <person name="Satake H."/>
        </authorList>
    </citation>
    <scope>NUCLEOTIDE SEQUENCE</scope>
</reference>
<proteinExistence type="predicted"/>
<organism evidence="2 3">
    <name type="scientific">Tanacetum coccineum</name>
    <dbReference type="NCBI Taxonomy" id="301880"/>
    <lineage>
        <taxon>Eukaryota</taxon>
        <taxon>Viridiplantae</taxon>
        <taxon>Streptophyta</taxon>
        <taxon>Embryophyta</taxon>
        <taxon>Tracheophyta</taxon>
        <taxon>Spermatophyta</taxon>
        <taxon>Magnoliopsida</taxon>
        <taxon>eudicotyledons</taxon>
        <taxon>Gunneridae</taxon>
        <taxon>Pentapetalae</taxon>
        <taxon>asterids</taxon>
        <taxon>campanulids</taxon>
        <taxon>Asterales</taxon>
        <taxon>Asteraceae</taxon>
        <taxon>Asteroideae</taxon>
        <taxon>Anthemideae</taxon>
        <taxon>Anthemidinae</taxon>
        <taxon>Tanacetum</taxon>
    </lineage>
</organism>
<reference evidence="2" key="2">
    <citation type="submission" date="2022-01" db="EMBL/GenBank/DDBJ databases">
        <authorList>
            <person name="Yamashiro T."/>
            <person name="Shiraishi A."/>
            <person name="Satake H."/>
            <person name="Nakayama K."/>
        </authorList>
    </citation>
    <scope>NUCLEOTIDE SEQUENCE</scope>
</reference>
<keyword evidence="3" id="KW-1185">Reference proteome</keyword>
<feature type="region of interest" description="Disordered" evidence="1">
    <location>
        <begin position="1"/>
        <end position="38"/>
    </location>
</feature>
<evidence type="ECO:0000256" key="1">
    <source>
        <dbReference type="SAM" id="MobiDB-lite"/>
    </source>
</evidence>
<comment type="caution">
    <text evidence="2">The sequence shown here is derived from an EMBL/GenBank/DDBJ whole genome shotgun (WGS) entry which is preliminary data.</text>
</comment>
<dbReference type="Proteomes" id="UP001151760">
    <property type="component" value="Unassembled WGS sequence"/>
</dbReference>
<evidence type="ECO:0000313" key="2">
    <source>
        <dbReference type="EMBL" id="GJT94631.1"/>
    </source>
</evidence>
<name>A0ABQ5I4I8_9ASTR</name>
<evidence type="ECO:0000313" key="3">
    <source>
        <dbReference type="Proteomes" id="UP001151760"/>
    </source>
</evidence>
<accession>A0ABQ5I4I8</accession>
<protein>
    <submittedName>
        <fullName evidence="2">Uncharacterized protein</fullName>
    </submittedName>
</protein>
<sequence>MNTSRCKGIAKPITPPSKSASEEDSDPEQAQRDKEMQKNLALIAKKPKRAKDYTYHKEKMLIYKQAEKGVPLRAEQSDLLDDTDEEIDEQELEAHLMSRCCTRSDVASLAQIRRIFLDRYAVLDVRTIFFGFLHLSSRIRAF</sequence>